<evidence type="ECO:0000313" key="1">
    <source>
        <dbReference type="EMBL" id="MEA5257771.1"/>
    </source>
</evidence>
<dbReference type="Proteomes" id="UP001304671">
    <property type="component" value="Unassembled WGS sequence"/>
</dbReference>
<dbReference type="RefSeq" id="WP_323248373.1">
    <property type="nucleotide sequence ID" value="NZ_JAYFUL010000009.1"/>
</dbReference>
<keyword evidence="2" id="KW-1185">Reference proteome</keyword>
<protein>
    <submittedName>
        <fullName evidence="1">Uncharacterized protein</fullName>
    </submittedName>
</protein>
<evidence type="ECO:0000313" key="2">
    <source>
        <dbReference type="Proteomes" id="UP001304671"/>
    </source>
</evidence>
<organism evidence="1 2">
    <name type="scientific">Arcicella aquatica</name>
    <dbReference type="NCBI Taxonomy" id="217141"/>
    <lineage>
        <taxon>Bacteria</taxon>
        <taxon>Pseudomonadati</taxon>
        <taxon>Bacteroidota</taxon>
        <taxon>Cytophagia</taxon>
        <taxon>Cytophagales</taxon>
        <taxon>Flectobacillaceae</taxon>
        <taxon>Arcicella</taxon>
    </lineage>
</organism>
<comment type="caution">
    <text evidence="1">The sequence shown here is derived from an EMBL/GenBank/DDBJ whole genome shotgun (WGS) entry which is preliminary data.</text>
</comment>
<sequence>MNQRKSAYPISENLRVKNVILPADLGDLYADFHRLKKRLKAYCLQPKA</sequence>
<dbReference type="EMBL" id="JAYFUL010000009">
    <property type="protein sequence ID" value="MEA5257771.1"/>
    <property type="molecule type" value="Genomic_DNA"/>
</dbReference>
<proteinExistence type="predicted"/>
<accession>A0ABU5QL32</accession>
<gene>
    <name evidence="1" type="ORF">VB264_08240</name>
</gene>
<reference evidence="1 2" key="1">
    <citation type="submission" date="2023-12" db="EMBL/GenBank/DDBJ databases">
        <title>Novel species of the genus Arcicella isolated from rivers.</title>
        <authorList>
            <person name="Lu H."/>
        </authorList>
    </citation>
    <scope>NUCLEOTIDE SEQUENCE [LARGE SCALE GENOMIC DNA]</scope>
    <source>
        <strain evidence="1 2">LMG 21963</strain>
    </source>
</reference>
<name>A0ABU5QL32_9BACT</name>